<accession>A0AAJ1N349</accession>
<sequence length="135" mass="14793">MTRPDTKATILNVITCDLNRLQGSPLLSGENKTLVACKGEQDCGTSAHFWKQISSDNNPPSGDESYPVLFTTGLSRNTGRAFFASFRKILTCVLNTDDKRPDLCTAIARKDQRASMIPASTVTRRHLCKSSAITK</sequence>
<protein>
    <submittedName>
        <fullName evidence="1">Uncharacterized protein</fullName>
    </submittedName>
</protein>
<dbReference type="EMBL" id="JAILSO010000101">
    <property type="protein sequence ID" value="MDE1480162.1"/>
    <property type="molecule type" value="Genomic_DNA"/>
</dbReference>
<gene>
    <name evidence="1" type="ORF">KKJ01_18545</name>
</gene>
<dbReference type="Proteomes" id="UP001222434">
    <property type="component" value="Unassembled WGS sequence"/>
</dbReference>
<dbReference type="RefSeq" id="WP_274713596.1">
    <property type="nucleotide sequence ID" value="NZ_JAILSO010000101.1"/>
</dbReference>
<name>A0AAJ1N349_XENBV</name>
<organism evidence="1 2">
    <name type="scientific">Xenorhabdus bovienii</name>
    <name type="common">Xenorhabdus nematophila subsp. bovienii</name>
    <dbReference type="NCBI Taxonomy" id="40576"/>
    <lineage>
        <taxon>Bacteria</taxon>
        <taxon>Pseudomonadati</taxon>
        <taxon>Pseudomonadota</taxon>
        <taxon>Gammaproteobacteria</taxon>
        <taxon>Enterobacterales</taxon>
        <taxon>Morganellaceae</taxon>
        <taxon>Xenorhabdus</taxon>
    </lineage>
</organism>
<evidence type="ECO:0000313" key="2">
    <source>
        <dbReference type="Proteomes" id="UP001222434"/>
    </source>
</evidence>
<reference evidence="1" key="2">
    <citation type="journal article" date="2022" name="J. Evol. Biol.">
        <title>Pre- and post-association barriers to host switching in sympatric mutualists.</title>
        <authorList>
            <person name="Dinges Z.M."/>
            <person name="Phillips R.K."/>
            <person name="Lively C.M."/>
            <person name="Bashey F."/>
        </authorList>
    </citation>
    <scope>NUCLEOTIDE SEQUENCE</scope>
    <source>
        <strain evidence="1">MC_266_E_2016</strain>
    </source>
</reference>
<dbReference type="AlphaFoldDB" id="A0AAJ1N349"/>
<reference evidence="1" key="1">
    <citation type="submission" date="2021-08" db="EMBL/GenBank/DDBJ databases">
        <authorList>
            <person name="Papudeshi B."/>
            <person name="Bashey-Visser F."/>
        </authorList>
    </citation>
    <scope>NUCLEOTIDE SEQUENCE</scope>
    <source>
        <strain evidence="1">MC_266_E_2016</strain>
    </source>
</reference>
<comment type="caution">
    <text evidence="1">The sequence shown here is derived from an EMBL/GenBank/DDBJ whole genome shotgun (WGS) entry which is preliminary data.</text>
</comment>
<evidence type="ECO:0000313" key="1">
    <source>
        <dbReference type="EMBL" id="MDE1480162.1"/>
    </source>
</evidence>
<proteinExistence type="predicted"/>